<dbReference type="SUPFAM" id="SSF54001">
    <property type="entry name" value="Cysteine proteinases"/>
    <property type="match status" value="1"/>
</dbReference>
<proteinExistence type="predicted"/>
<dbReference type="Gene3D" id="2.30.260.10">
    <property type="entry name" value="putative xylanase like domain"/>
    <property type="match status" value="1"/>
</dbReference>
<dbReference type="InterPro" id="IPR010846">
    <property type="entry name" value="AmiA-like"/>
</dbReference>
<evidence type="ECO:0000313" key="2">
    <source>
        <dbReference type="EMBL" id="QIM10023.1"/>
    </source>
</evidence>
<accession>A0A6G8F174</accession>
<reference evidence="2" key="1">
    <citation type="journal article" date="2020" name="J. ISSAAS">
        <title>Lactobacilli and other gastrointestinal microbiota of Peromyscus leucopus, reservoir host for agents of Lyme disease and other zoonoses in North America.</title>
        <authorList>
            <person name="Milovic A."/>
            <person name="Bassam K."/>
            <person name="Shao H."/>
            <person name="Chatzistamou I."/>
            <person name="Tufts D.M."/>
            <person name="Diuk-Wasser M."/>
            <person name="Barbour A.G."/>
        </authorList>
    </citation>
    <scope>NUCLEOTIDE SEQUENCE</scope>
    <source>
        <strain evidence="2">LL70</strain>
    </source>
</reference>
<protein>
    <submittedName>
        <fullName evidence="2">Xylanase</fullName>
    </submittedName>
</protein>
<name>A0A6G8F174_9BACT</name>
<evidence type="ECO:0000256" key="1">
    <source>
        <dbReference type="SAM" id="SignalP"/>
    </source>
</evidence>
<keyword evidence="1" id="KW-0732">Signal</keyword>
<dbReference type="InterPro" id="IPR038765">
    <property type="entry name" value="Papain-like_cys_pep_sf"/>
</dbReference>
<dbReference type="Pfam" id="PF07313">
    <property type="entry name" value="AmiA-like"/>
    <property type="match status" value="1"/>
</dbReference>
<gene>
    <name evidence="2" type="ORF">Prevot485_1220</name>
</gene>
<sequence length="289" mass="32657">MLKNKLITALSACIAFCTPSSATGITYTKADSLKVVRLLTEGIKQGEGTNLMLYYGMKMQGIPYVPHTLEVNKTEKLVVNMRQMDCTTFVETVFALALTTRDKSVKWSDFCRRLEQIRYQRGKVDGYTSRNHYFLWWTENNERQGLVTQPLRKAAGRYARRQVINIDYMSVHPHLYSMLKGNKADIATIARMEKASAGKEMMYIPAAYTGLTEKQLACIRTGDILAIATKKKGLDTTHIGIAVWGKDGKLHLLNASQIHKKVILEPKTMKQYMSGHPSQLGVWVIHPVL</sequence>
<dbReference type="AlphaFoldDB" id="A0A6G8F174"/>
<keyword evidence="2" id="KW-0378">Hydrolase</keyword>
<keyword evidence="2" id="KW-0119">Carbohydrate metabolism</keyword>
<keyword evidence="2" id="KW-0858">Xylan degradation</keyword>
<keyword evidence="2" id="KW-0326">Glycosidase</keyword>
<organism evidence="2">
    <name type="scientific">uncultured Prevotella sp</name>
    <dbReference type="NCBI Taxonomy" id="159272"/>
    <lineage>
        <taxon>Bacteria</taxon>
        <taxon>Pseudomonadati</taxon>
        <taxon>Bacteroidota</taxon>
        <taxon>Bacteroidia</taxon>
        <taxon>Bacteroidales</taxon>
        <taxon>Prevotellaceae</taxon>
        <taxon>Prevotella</taxon>
        <taxon>environmental samples</taxon>
    </lineage>
</organism>
<feature type="signal peptide" evidence="1">
    <location>
        <begin position="1"/>
        <end position="22"/>
    </location>
</feature>
<feature type="chain" id="PRO_5026212340" evidence="1">
    <location>
        <begin position="23"/>
        <end position="289"/>
    </location>
</feature>
<keyword evidence="2" id="KW-0624">Polysaccharide degradation</keyword>
<dbReference type="GO" id="GO:0016798">
    <property type="term" value="F:hydrolase activity, acting on glycosyl bonds"/>
    <property type="evidence" value="ECO:0007669"/>
    <property type="project" value="UniProtKB-KW"/>
</dbReference>
<dbReference type="EMBL" id="MN990733">
    <property type="protein sequence ID" value="QIM10023.1"/>
    <property type="molecule type" value="Genomic_DNA"/>
</dbReference>
<dbReference type="GO" id="GO:0045493">
    <property type="term" value="P:xylan catabolic process"/>
    <property type="evidence" value="ECO:0007669"/>
    <property type="project" value="UniProtKB-KW"/>
</dbReference>
<dbReference type="Gene3D" id="1.10.3670.10">
    <property type="entry name" value="Putative xylanase like domain"/>
    <property type="match status" value="1"/>
</dbReference>